<dbReference type="GO" id="GO:0055085">
    <property type="term" value="P:transmembrane transport"/>
    <property type="evidence" value="ECO:0007669"/>
    <property type="project" value="InterPro"/>
</dbReference>
<feature type="domain" description="ABC transmembrane type-1" evidence="8">
    <location>
        <begin position="71"/>
        <end position="321"/>
    </location>
</feature>
<dbReference type="GO" id="GO:0005886">
    <property type="term" value="C:plasma membrane"/>
    <property type="evidence" value="ECO:0007669"/>
    <property type="project" value="UniProtKB-SubCell"/>
</dbReference>
<protein>
    <submittedName>
        <fullName evidence="9">L-arabinose transport system permease protein AraQ</fullName>
    </submittedName>
</protein>
<evidence type="ECO:0000256" key="6">
    <source>
        <dbReference type="ARBA" id="ARBA00023136"/>
    </source>
</evidence>
<feature type="transmembrane region" description="Helical" evidence="7">
    <location>
        <begin position="106"/>
        <end position="131"/>
    </location>
</feature>
<feature type="transmembrane region" description="Helical" evidence="7">
    <location>
        <begin position="242"/>
        <end position="267"/>
    </location>
</feature>
<evidence type="ECO:0000256" key="7">
    <source>
        <dbReference type="RuleBase" id="RU363032"/>
    </source>
</evidence>
<evidence type="ECO:0000256" key="2">
    <source>
        <dbReference type="ARBA" id="ARBA00022448"/>
    </source>
</evidence>
<dbReference type="PANTHER" id="PTHR43744">
    <property type="entry name" value="ABC TRANSPORTER PERMEASE PROTEIN MG189-RELATED-RELATED"/>
    <property type="match status" value="1"/>
</dbReference>
<keyword evidence="2 7" id="KW-0813">Transport</keyword>
<comment type="similarity">
    <text evidence="7">Belongs to the binding-protein-dependent transport system permease family.</text>
</comment>
<feature type="transmembrane region" description="Helical" evidence="7">
    <location>
        <begin position="166"/>
        <end position="186"/>
    </location>
</feature>
<evidence type="ECO:0000256" key="1">
    <source>
        <dbReference type="ARBA" id="ARBA00004651"/>
    </source>
</evidence>
<evidence type="ECO:0000313" key="10">
    <source>
        <dbReference type="Proteomes" id="UP000266089"/>
    </source>
</evidence>
<comment type="caution">
    <text evidence="9">The sequence shown here is derived from an EMBL/GenBank/DDBJ whole genome shotgun (WGS) entry which is preliminary data.</text>
</comment>
<accession>A0A399DU01</accession>
<reference evidence="9 10" key="1">
    <citation type="submission" date="2018-08" db="EMBL/GenBank/DDBJ databases">
        <title>Meiothermus cateniformans JCM 15151 genome sequencing project.</title>
        <authorList>
            <person name="Da Costa M.S."/>
            <person name="Albuquerque L."/>
            <person name="Raposo P."/>
            <person name="Froufe H.J.C."/>
            <person name="Barroso C.S."/>
            <person name="Egas C."/>
        </authorList>
    </citation>
    <scope>NUCLEOTIDE SEQUENCE [LARGE SCALE GENOMIC DNA]</scope>
    <source>
        <strain evidence="9 10">JCM 15151</strain>
    </source>
</reference>
<evidence type="ECO:0000256" key="5">
    <source>
        <dbReference type="ARBA" id="ARBA00022989"/>
    </source>
</evidence>
<evidence type="ECO:0000313" key="9">
    <source>
        <dbReference type="EMBL" id="RIH75724.1"/>
    </source>
</evidence>
<keyword evidence="4 7" id="KW-0812">Transmembrane</keyword>
<dbReference type="CDD" id="cd06261">
    <property type="entry name" value="TM_PBP2"/>
    <property type="match status" value="1"/>
</dbReference>
<dbReference type="AlphaFoldDB" id="A0A399DU01"/>
<dbReference type="Pfam" id="PF00528">
    <property type="entry name" value="BPD_transp_1"/>
    <property type="match status" value="1"/>
</dbReference>
<comment type="subcellular location">
    <subcellularLocation>
        <location evidence="1 7">Cell membrane</location>
        <topology evidence="1 7">Multi-pass membrane protein</topology>
    </subcellularLocation>
</comment>
<feature type="transmembrane region" description="Helical" evidence="7">
    <location>
        <begin position="198"/>
        <end position="217"/>
    </location>
</feature>
<feature type="transmembrane region" description="Helical" evidence="7">
    <location>
        <begin position="298"/>
        <end position="321"/>
    </location>
</feature>
<feature type="transmembrane region" description="Helical" evidence="7">
    <location>
        <begin position="137"/>
        <end position="159"/>
    </location>
</feature>
<evidence type="ECO:0000256" key="3">
    <source>
        <dbReference type="ARBA" id="ARBA00022475"/>
    </source>
</evidence>
<name>A0A399DU01_9DEIN</name>
<proteinExistence type="inferred from homology"/>
<keyword evidence="6 7" id="KW-0472">Membrane</keyword>
<dbReference type="SUPFAM" id="SSF161098">
    <property type="entry name" value="MetI-like"/>
    <property type="match status" value="1"/>
</dbReference>
<dbReference type="RefSeq" id="WP_027888648.1">
    <property type="nucleotide sequence ID" value="NZ_JBHSXZ010000062.1"/>
</dbReference>
<organism evidence="9 10">
    <name type="scientific">Meiothermus taiwanensis</name>
    <dbReference type="NCBI Taxonomy" id="172827"/>
    <lineage>
        <taxon>Bacteria</taxon>
        <taxon>Thermotogati</taxon>
        <taxon>Deinococcota</taxon>
        <taxon>Deinococci</taxon>
        <taxon>Thermales</taxon>
        <taxon>Thermaceae</taxon>
        <taxon>Meiothermus</taxon>
    </lineage>
</organism>
<gene>
    <name evidence="9" type="primary">araQ_5</name>
    <name evidence="9" type="ORF">Mcate_02090</name>
</gene>
<dbReference type="PROSITE" id="PS50928">
    <property type="entry name" value="ABC_TM1"/>
    <property type="match status" value="1"/>
</dbReference>
<dbReference type="InterPro" id="IPR035906">
    <property type="entry name" value="MetI-like_sf"/>
</dbReference>
<evidence type="ECO:0000256" key="4">
    <source>
        <dbReference type="ARBA" id="ARBA00022692"/>
    </source>
</evidence>
<dbReference type="PANTHER" id="PTHR43744:SF8">
    <property type="entry name" value="SN-GLYCEROL-3-PHOSPHATE TRANSPORT SYSTEM PERMEASE PROTEIN UGPE"/>
    <property type="match status" value="1"/>
</dbReference>
<dbReference type="Proteomes" id="UP000266089">
    <property type="component" value="Unassembled WGS sequence"/>
</dbReference>
<feature type="transmembrane region" description="Helical" evidence="7">
    <location>
        <begin position="71"/>
        <end position="94"/>
    </location>
</feature>
<dbReference type="InterPro" id="IPR000515">
    <property type="entry name" value="MetI-like"/>
</dbReference>
<sequence>MKRRLWWRSFWLHLFLTPLALLWLAPLWLMFVFSTHPETAIFSTPTPILPSNQFAANLQSLQSDTNFLRTLFNSVMVASIYTVLSIFLTSLAGYAFARFEFWGKGLLFSLVIATLTIPYFAVVIPQFILVAREAKTLLAILIGMAVFGGIAALLAWLRFSPALGRVLWVGYALAALAYLFLGVPALREAMTFDFRLTNTWWAVILPSLANSLGVFFMRQNFLSLPASLLEAARIDGAGEFRIFFRIAVPLVLPAMAALAIILFLASWNDYLWPLLVLSDREMQTAPVALGSLIGLTRVSWGGIMVGAVMTTLPFLVLFLFLQRYFIAGITAGGVKD</sequence>
<dbReference type="OrthoDB" id="9771544at2"/>
<keyword evidence="3" id="KW-1003">Cell membrane</keyword>
<evidence type="ECO:0000259" key="8">
    <source>
        <dbReference type="PROSITE" id="PS50928"/>
    </source>
</evidence>
<keyword evidence="5 7" id="KW-1133">Transmembrane helix</keyword>
<dbReference type="Gene3D" id="1.10.3720.10">
    <property type="entry name" value="MetI-like"/>
    <property type="match status" value="1"/>
</dbReference>
<dbReference type="EMBL" id="QWKX01000059">
    <property type="protein sequence ID" value="RIH75724.1"/>
    <property type="molecule type" value="Genomic_DNA"/>
</dbReference>